<dbReference type="Proteomes" id="UP000823914">
    <property type="component" value="Unassembled WGS sequence"/>
</dbReference>
<evidence type="ECO:0000256" key="2">
    <source>
        <dbReference type="PROSITE-ProRule" id="PRU00169"/>
    </source>
</evidence>
<evidence type="ECO:0000256" key="1">
    <source>
        <dbReference type="ARBA" id="ARBA00022553"/>
    </source>
</evidence>
<organism evidence="4 5">
    <name type="scientific">Candidatus Treponema excrementipullorum</name>
    <dbReference type="NCBI Taxonomy" id="2838768"/>
    <lineage>
        <taxon>Bacteria</taxon>
        <taxon>Pseudomonadati</taxon>
        <taxon>Spirochaetota</taxon>
        <taxon>Spirochaetia</taxon>
        <taxon>Spirochaetales</taxon>
        <taxon>Treponemataceae</taxon>
        <taxon>Treponema</taxon>
    </lineage>
</organism>
<feature type="modified residue" description="4-aspartylphosphate" evidence="2">
    <location>
        <position position="95"/>
    </location>
</feature>
<reference evidence="4" key="1">
    <citation type="journal article" date="2021" name="PeerJ">
        <title>Extensive microbial diversity within the chicken gut microbiome revealed by metagenomics and culture.</title>
        <authorList>
            <person name="Gilroy R."/>
            <person name="Ravi A."/>
            <person name="Getino M."/>
            <person name="Pursley I."/>
            <person name="Horton D.L."/>
            <person name="Alikhan N.F."/>
            <person name="Baker D."/>
            <person name="Gharbi K."/>
            <person name="Hall N."/>
            <person name="Watson M."/>
            <person name="Adriaenssens E.M."/>
            <person name="Foster-Nyarko E."/>
            <person name="Jarju S."/>
            <person name="Secka A."/>
            <person name="Antonio M."/>
            <person name="Oren A."/>
            <person name="Chaudhuri R.R."/>
            <person name="La Ragione R."/>
            <person name="Hildebrand F."/>
            <person name="Pallen M.J."/>
        </authorList>
    </citation>
    <scope>NUCLEOTIDE SEQUENCE</scope>
    <source>
        <strain evidence="4">Gambia15-2214</strain>
    </source>
</reference>
<keyword evidence="1 2" id="KW-0597">Phosphoprotein</keyword>
<evidence type="ECO:0000259" key="3">
    <source>
        <dbReference type="PROSITE" id="PS50110"/>
    </source>
</evidence>
<proteinExistence type="predicted"/>
<sequence>LKAYSTPGGQYRVYADDLVNFMTERKMRIPKDLETLCERKTPVGILIVEDEVGLNSVIKQYFKKEFPDAELYQAFDGFEAGSIMVGKKPDVVILDLNLPGVDGLELCKKINATDEFGNPAVIVITALQDTEIEKQVHDLNVIAFFRKPLVLSELSQAIRSCSEK</sequence>
<dbReference type="Gene3D" id="3.40.50.2300">
    <property type="match status" value="1"/>
</dbReference>
<dbReference type="PANTHER" id="PTHR44591:SF3">
    <property type="entry name" value="RESPONSE REGULATORY DOMAIN-CONTAINING PROTEIN"/>
    <property type="match status" value="1"/>
</dbReference>
<reference evidence="4" key="2">
    <citation type="submission" date="2021-04" db="EMBL/GenBank/DDBJ databases">
        <authorList>
            <person name="Gilroy R."/>
        </authorList>
    </citation>
    <scope>NUCLEOTIDE SEQUENCE</scope>
    <source>
        <strain evidence="4">Gambia15-2214</strain>
    </source>
</reference>
<dbReference type="PANTHER" id="PTHR44591">
    <property type="entry name" value="STRESS RESPONSE REGULATOR PROTEIN 1"/>
    <property type="match status" value="1"/>
</dbReference>
<dbReference type="AlphaFoldDB" id="A0A9E2L0I9"/>
<dbReference type="SMART" id="SM00448">
    <property type="entry name" value="REC"/>
    <property type="match status" value="1"/>
</dbReference>
<feature type="domain" description="Response regulatory" evidence="3">
    <location>
        <begin position="44"/>
        <end position="162"/>
    </location>
</feature>
<evidence type="ECO:0000313" key="5">
    <source>
        <dbReference type="Proteomes" id="UP000823914"/>
    </source>
</evidence>
<dbReference type="Pfam" id="PF00072">
    <property type="entry name" value="Response_reg"/>
    <property type="match status" value="1"/>
</dbReference>
<name>A0A9E2L0I9_9SPIR</name>
<dbReference type="InterPro" id="IPR001789">
    <property type="entry name" value="Sig_transdc_resp-reg_receiver"/>
</dbReference>
<dbReference type="EMBL" id="JAHLFV010000069">
    <property type="protein sequence ID" value="MBU3849534.1"/>
    <property type="molecule type" value="Genomic_DNA"/>
</dbReference>
<feature type="non-terminal residue" evidence="4">
    <location>
        <position position="1"/>
    </location>
</feature>
<dbReference type="PROSITE" id="PS50110">
    <property type="entry name" value="RESPONSE_REGULATORY"/>
    <property type="match status" value="1"/>
</dbReference>
<accession>A0A9E2L0I9</accession>
<gene>
    <name evidence="4" type="ORF">IAA16_03090</name>
</gene>
<dbReference type="InterPro" id="IPR050595">
    <property type="entry name" value="Bact_response_regulator"/>
</dbReference>
<dbReference type="GO" id="GO:0000160">
    <property type="term" value="P:phosphorelay signal transduction system"/>
    <property type="evidence" value="ECO:0007669"/>
    <property type="project" value="InterPro"/>
</dbReference>
<dbReference type="InterPro" id="IPR011006">
    <property type="entry name" value="CheY-like_superfamily"/>
</dbReference>
<protein>
    <submittedName>
        <fullName evidence="4">Response regulator</fullName>
    </submittedName>
</protein>
<evidence type="ECO:0000313" key="4">
    <source>
        <dbReference type="EMBL" id="MBU3849534.1"/>
    </source>
</evidence>
<comment type="caution">
    <text evidence="4">The sequence shown here is derived from an EMBL/GenBank/DDBJ whole genome shotgun (WGS) entry which is preliminary data.</text>
</comment>
<dbReference type="SUPFAM" id="SSF52172">
    <property type="entry name" value="CheY-like"/>
    <property type="match status" value="1"/>
</dbReference>